<evidence type="ECO:0000313" key="2">
    <source>
        <dbReference type="EMBL" id="MFC7336542.1"/>
    </source>
</evidence>
<name>A0ABW2L4W9_9BACT</name>
<protein>
    <submittedName>
        <fullName evidence="2">Uncharacterized protein</fullName>
    </submittedName>
</protein>
<comment type="caution">
    <text evidence="2">The sequence shown here is derived from an EMBL/GenBank/DDBJ whole genome shotgun (WGS) entry which is preliminary data.</text>
</comment>
<sequence length="201" mass="21764">MKTLPMLATSLLVLAIIVGFGIRASERPEPSISEPLERPSRPSVSPPFWKSAEVSDPGREIPVRIIQAEDLGALPPAADTDHVALLTQAIEGMDRAAIQSAALAWYRHDPQATRDWLAAQPSLDDLQPAISYIVHEISENGDLDAAIEWSALIDEGPAREDTIFEIHALALRNGLITKDQIKLELIAPSRRAELLSGAAGD</sequence>
<dbReference type="EMBL" id="JBHTBS010000002">
    <property type="protein sequence ID" value="MFC7336542.1"/>
    <property type="molecule type" value="Genomic_DNA"/>
</dbReference>
<gene>
    <name evidence="2" type="ORF">ACFQY0_05075</name>
</gene>
<feature type="region of interest" description="Disordered" evidence="1">
    <location>
        <begin position="28"/>
        <end position="53"/>
    </location>
</feature>
<dbReference type="Proteomes" id="UP001596472">
    <property type="component" value="Unassembled WGS sequence"/>
</dbReference>
<evidence type="ECO:0000313" key="3">
    <source>
        <dbReference type="Proteomes" id="UP001596472"/>
    </source>
</evidence>
<reference evidence="3" key="1">
    <citation type="journal article" date="2019" name="Int. J. Syst. Evol. Microbiol.">
        <title>The Global Catalogue of Microorganisms (GCM) 10K type strain sequencing project: providing services to taxonomists for standard genome sequencing and annotation.</title>
        <authorList>
            <consortium name="The Broad Institute Genomics Platform"/>
            <consortium name="The Broad Institute Genome Sequencing Center for Infectious Disease"/>
            <person name="Wu L."/>
            <person name="Ma J."/>
        </authorList>
    </citation>
    <scope>NUCLEOTIDE SEQUENCE [LARGE SCALE GENOMIC DNA]</scope>
    <source>
        <strain evidence="3">CGMCC 4.1467</strain>
    </source>
</reference>
<proteinExistence type="predicted"/>
<dbReference type="RefSeq" id="WP_379709873.1">
    <property type="nucleotide sequence ID" value="NZ_JBHTBS010000002.1"/>
</dbReference>
<organism evidence="2 3">
    <name type="scientific">Haloferula chungangensis</name>
    <dbReference type="NCBI Taxonomy" id="1048331"/>
    <lineage>
        <taxon>Bacteria</taxon>
        <taxon>Pseudomonadati</taxon>
        <taxon>Verrucomicrobiota</taxon>
        <taxon>Verrucomicrobiia</taxon>
        <taxon>Verrucomicrobiales</taxon>
        <taxon>Verrucomicrobiaceae</taxon>
        <taxon>Haloferula</taxon>
    </lineage>
</organism>
<accession>A0ABW2L4W9</accession>
<keyword evidence="3" id="KW-1185">Reference proteome</keyword>
<evidence type="ECO:0000256" key="1">
    <source>
        <dbReference type="SAM" id="MobiDB-lite"/>
    </source>
</evidence>
<feature type="compositionally biased region" description="Basic and acidic residues" evidence="1">
    <location>
        <begin position="28"/>
        <end position="40"/>
    </location>
</feature>